<keyword evidence="3" id="KW-1185">Reference proteome</keyword>
<evidence type="ECO:0000313" key="2">
    <source>
        <dbReference type="EMBL" id="MEA0970781.1"/>
    </source>
</evidence>
<feature type="region of interest" description="Disordered" evidence="1">
    <location>
        <begin position="1"/>
        <end position="25"/>
    </location>
</feature>
<proteinExistence type="predicted"/>
<dbReference type="EMBL" id="JARJFB010000046">
    <property type="protein sequence ID" value="MEA0970781.1"/>
    <property type="molecule type" value="Genomic_DNA"/>
</dbReference>
<accession>A0ABU5NCA4</accession>
<reference evidence="2 3" key="1">
    <citation type="submission" date="2023-03" db="EMBL/GenBank/DDBJ databases">
        <title>Host association and intracellularity evolved multiple times independently in the Rickettsiales.</title>
        <authorList>
            <person name="Castelli M."/>
            <person name="Nardi T."/>
            <person name="Gammuto L."/>
            <person name="Bellinzona G."/>
            <person name="Sabaneyeva E."/>
            <person name="Potekhin A."/>
            <person name="Serra V."/>
            <person name="Petroni G."/>
            <person name="Sassera D."/>
        </authorList>
    </citation>
    <scope>NUCLEOTIDE SEQUENCE [LARGE SCALE GENOMIC DNA]</scope>
    <source>
        <strain evidence="2 3">Sr 2-6</strain>
    </source>
</reference>
<gene>
    <name evidence="2" type="ORF">Megvenef_00750</name>
</gene>
<protein>
    <submittedName>
        <fullName evidence="2">Uncharacterized protein</fullName>
    </submittedName>
</protein>
<dbReference type="Proteomes" id="UP001291687">
    <property type="component" value="Unassembled WGS sequence"/>
</dbReference>
<dbReference type="RefSeq" id="WP_322776682.1">
    <property type="nucleotide sequence ID" value="NZ_JARJFB010000046.1"/>
</dbReference>
<name>A0ABU5NCA4_9RICK</name>
<sequence>MHSHAELDSASPSVALDPGPKAGTSTNKFRMISFCHRSIEPRTVPIKFISEILIKNQTTLKKQTREFKTLVFVFDFLKSKLKIT</sequence>
<organism evidence="2 3">
    <name type="scientific">Candidatus Megaera venefica</name>
    <dbReference type="NCBI Taxonomy" id="2055910"/>
    <lineage>
        <taxon>Bacteria</taxon>
        <taxon>Pseudomonadati</taxon>
        <taxon>Pseudomonadota</taxon>
        <taxon>Alphaproteobacteria</taxon>
        <taxon>Rickettsiales</taxon>
        <taxon>Rickettsiaceae</taxon>
        <taxon>Candidatus Megaera</taxon>
    </lineage>
</organism>
<evidence type="ECO:0000256" key="1">
    <source>
        <dbReference type="SAM" id="MobiDB-lite"/>
    </source>
</evidence>
<evidence type="ECO:0000313" key="3">
    <source>
        <dbReference type="Proteomes" id="UP001291687"/>
    </source>
</evidence>
<comment type="caution">
    <text evidence="2">The sequence shown here is derived from an EMBL/GenBank/DDBJ whole genome shotgun (WGS) entry which is preliminary data.</text>
</comment>